<evidence type="ECO:0000313" key="19">
    <source>
        <dbReference type="Proteomes" id="UP001314170"/>
    </source>
</evidence>
<evidence type="ECO:0000256" key="3">
    <source>
        <dbReference type="ARBA" id="ARBA00007668"/>
    </source>
</evidence>
<dbReference type="GO" id="GO:0005634">
    <property type="term" value="C:nucleus"/>
    <property type="evidence" value="ECO:0007669"/>
    <property type="project" value="UniProtKB-SubCell"/>
</dbReference>
<dbReference type="GO" id="GO:0006122">
    <property type="term" value="P:mitochondrial electron transport, ubiquinol to cytochrome c"/>
    <property type="evidence" value="ECO:0007669"/>
    <property type="project" value="InterPro"/>
</dbReference>
<protein>
    <recommendedName>
        <fullName evidence="17">TF-B3 domain-containing protein</fullName>
    </recommendedName>
</protein>
<keyword evidence="13" id="KW-0472">Membrane</keyword>
<comment type="caution">
    <text evidence="18">The sequence shown here is derived from an EMBL/GenBank/DDBJ whole genome shotgun (WGS) entry which is preliminary data.</text>
</comment>
<dbReference type="InterPro" id="IPR003340">
    <property type="entry name" value="B3_DNA-bd"/>
</dbReference>
<evidence type="ECO:0000256" key="8">
    <source>
        <dbReference type="ARBA" id="ARBA00022982"/>
    </source>
</evidence>
<evidence type="ECO:0000256" key="13">
    <source>
        <dbReference type="ARBA" id="ARBA00023136"/>
    </source>
</evidence>
<reference evidence="18 19" key="1">
    <citation type="submission" date="2024-01" db="EMBL/GenBank/DDBJ databases">
        <authorList>
            <person name="Waweru B."/>
        </authorList>
    </citation>
    <scope>NUCLEOTIDE SEQUENCE [LARGE SCALE GENOMIC DNA]</scope>
</reference>
<keyword evidence="5" id="KW-0679">Respiratory chain</keyword>
<evidence type="ECO:0000259" key="17">
    <source>
        <dbReference type="PROSITE" id="PS50863"/>
    </source>
</evidence>
<evidence type="ECO:0000256" key="16">
    <source>
        <dbReference type="SAM" id="MobiDB-lite"/>
    </source>
</evidence>
<comment type="similarity">
    <text evidence="3">Belongs to the UQCRQ/QCR8 family.</text>
</comment>
<keyword evidence="14" id="KW-0804">Transcription</keyword>
<evidence type="ECO:0000313" key="18">
    <source>
        <dbReference type="EMBL" id="CAK7323474.1"/>
    </source>
</evidence>
<accession>A0AAV1QRY7</accession>
<gene>
    <name evidence="18" type="ORF">DCAF_LOCUS1103</name>
</gene>
<feature type="domain" description="TF-B3" evidence="17">
    <location>
        <begin position="189"/>
        <end position="259"/>
    </location>
</feature>
<evidence type="ECO:0000256" key="2">
    <source>
        <dbReference type="ARBA" id="ARBA00004434"/>
    </source>
</evidence>
<keyword evidence="6" id="KW-0812">Transmembrane</keyword>
<evidence type="ECO:0000256" key="9">
    <source>
        <dbReference type="ARBA" id="ARBA00022989"/>
    </source>
</evidence>
<evidence type="ECO:0000256" key="6">
    <source>
        <dbReference type="ARBA" id="ARBA00022692"/>
    </source>
</evidence>
<keyword evidence="11" id="KW-0238">DNA-binding</keyword>
<dbReference type="AlphaFoldDB" id="A0AAV1QRY7"/>
<dbReference type="PROSITE" id="PS50863">
    <property type="entry name" value="B3"/>
    <property type="match status" value="1"/>
</dbReference>
<dbReference type="GO" id="GO:0005743">
    <property type="term" value="C:mitochondrial inner membrane"/>
    <property type="evidence" value="ECO:0007669"/>
    <property type="project" value="UniProtKB-SubCell"/>
</dbReference>
<dbReference type="PANTHER" id="PTHR34559:SF6">
    <property type="entry name" value="CYTOCHROME B-C1 COMPLEX SUBUNIT 8-1, MITOCHONDRIAL"/>
    <property type="match status" value="1"/>
</dbReference>
<keyword evidence="15" id="KW-0539">Nucleus</keyword>
<feature type="region of interest" description="Disordered" evidence="16">
    <location>
        <begin position="300"/>
        <end position="345"/>
    </location>
</feature>
<keyword evidence="9" id="KW-1133">Transmembrane helix</keyword>
<dbReference type="PANTHER" id="PTHR34559">
    <property type="entry name" value="CYTOCHROME B-C1 COMPLEX SUBUNIT 8"/>
    <property type="match status" value="1"/>
</dbReference>
<dbReference type="InterPro" id="IPR015300">
    <property type="entry name" value="DNA-bd_pseudobarrel_sf"/>
</dbReference>
<keyword evidence="10" id="KW-0805">Transcription regulation</keyword>
<comment type="subcellular location">
    <subcellularLocation>
        <location evidence="2">Mitochondrion inner membrane</location>
        <topology evidence="2">Single-pass membrane protein</topology>
    </subcellularLocation>
    <subcellularLocation>
        <location evidence="1">Nucleus</location>
    </subcellularLocation>
</comment>
<evidence type="ECO:0000256" key="14">
    <source>
        <dbReference type="ARBA" id="ARBA00023163"/>
    </source>
</evidence>
<feature type="compositionally biased region" description="Basic and acidic residues" evidence="16">
    <location>
        <begin position="315"/>
        <end position="342"/>
    </location>
</feature>
<keyword evidence="12" id="KW-0496">Mitochondrion</keyword>
<organism evidence="18 19">
    <name type="scientific">Dovyalis caffra</name>
    <dbReference type="NCBI Taxonomy" id="77055"/>
    <lineage>
        <taxon>Eukaryota</taxon>
        <taxon>Viridiplantae</taxon>
        <taxon>Streptophyta</taxon>
        <taxon>Embryophyta</taxon>
        <taxon>Tracheophyta</taxon>
        <taxon>Spermatophyta</taxon>
        <taxon>Magnoliopsida</taxon>
        <taxon>eudicotyledons</taxon>
        <taxon>Gunneridae</taxon>
        <taxon>Pentapetalae</taxon>
        <taxon>rosids</taxon>
        <taxon>fabids</taxon>
        <taxon>Malpighiales</taxon>
        <taxon>Salicaceae</taxon>
        <taxon>Flacourtieae</taxon>
        <taxon>Dovyalis</taxon>
    </lineage>
</organism>
<keyword evidence="19" id="KW-1185">Reference proteome</keyword>
<dbReference type="Pfam" id="PF10890">
    <property type="entry name" value="Cyt_b-c1_8"/>
    <property type="match status" value="1"/>
</dbReference>
<keyword evidence="4" id="KW-0813">Transport</keyword>
<evidence type="ECO:0000256" key="1">
    <source>
        <dbReference type="ARBA" id="ARBA00004123"/>
    </source>
</evidence>
<evidence type="ECO:0000256" key="5">
    <source>
        <dbReference type="ARBA" id="ARBA00022660"/>
    </source>
</evidence>
<dbReference type="EMBL" id="CAWUPB010000127">
    <property type="protein sequence ID" value="CAK7323474.1"/>
    <property type="molecule type" value="Genomic_DNA"/>
</dbReference>
<evidence type="ECO:0000256" key="11">
    <source>
        <dbReference type="ARBA" id="ARBA00023125"/>
    </source>
</evidence>
<dbReference type="Pfam" id="PF02362">
    <property type="entry name" value="B3"/>
    <property type="match status" value="1"/>
</dbReference>
<dbReference type="SMART" id="SM01019">
    <property type="entry name" value="B3"/>
    <property type="match status" value="1"/>
</dbReference>
<keyword evidence="7" id="KW-0999">Mitochondrion inner membrane</keyword>
<dbReference type="GO" id="GO:0003677">
    <property type="term" value="F:DNA binding"/>
    <property type="evidence" value="ECO:0007669"/>
    <property type="project" value="UniProtKB-KW"/>
</dbReference>
<keyword evidence="8" id="KW-0249">Electron transport</keyword>
<dbReference type="Gene3D" id="2.40.330.10">
    <property type="entry name" value="DNA-binding pseudobarrel domain"/>
    <property type="match status" value="1"/>
</dbReference>
<evidence type="ECO:0000256" key="12">
    <source>
        <dbReference type="ARBA" id="ARBA00023128"/>
    </source>
</evidence>
<dbReference type="Gene3D" id="1.20.5.210">
    <property type="entry name" value="Cytochrome b-c1 complex subunit 8"/>
    <property type="match status" value="1"/>
</dbReference>
<proteinExistence type="inferred from homology"/>
<evidence type="ECO:0000256" key="15">
    <source>
        <dbReference type="ARBA" id="ARBA00023242"/>
    </source>
</evidence>
<evidence type="ECO:0000256" key="10">
    <source>
        <dbReference type="ARBA" id="ARBA00023015"/>
    </source>
</evidence>
<dbReference type="InterPro" id="IPR036642">
    <property type="entry name" value="Cyt_bc1_su8_sf"/>
</dbReference>
<dbReference type="Proteomes" id="UP001314170">
    <property type="component" value="Unassembled WGS sequence"/>
</dbReference>
<dbReference type="GO" id="GO:0045275">
    <property type="term" value="C:respiratory chain complex III"/>
    <property type="evidence" value="ECO:0007669"/>
    <property type="project" value="InterPro"/>
</dbReference>
<dbReference type="InterPro" id="IPR020101">
    <property type="entry name" value="Cyt_b-c1_8-plants"/>
</dbReference>
<evidence type="ECO:0000256" key="7">
    <source>
        <dbReference type="ARBA" id="ARBA00022792"/>
    </source>
</evidence>
<sequence length="357" mass="40472">MGKQPVRMKAVVYALSPFQQRVMSGLWKDLPGKIHHKVSENWISATLLLAPLVGVYTYVQNYQEKEKLEHSQSVGKVTRARSVTTNGNTYEEARKLRVEENKKRIEVQQHLPKPENSKQFELRRSSRARNPVSYLDDERAKKAAVEFQSSLQPEKPSFVKQMLQSHVYQGYQSMWLHIALNPRAFLLCFAKNHLPKEDLEVILEDENGSESGSKFLGEKAGLSAGWRGFALAHKLNAGDALVFELVEQWQFKVYTFRASASRPGEKCIDTVDREGSAGLKNGSKGGKKLHSNSVVAQKEKGTQMMGTTNIGTSVEEEHDKKDKSAGSEKPKFEDKDQCVVEPRKKRAERLFKKRVRV</sequence>
<evidence type="ECO:0000256" key="4">
    <source>
        <dbReference type="ARBA" id="ARBA00022448"/>
    </source>
</evidence>
<dbReference type="CDD" id="cd10017">
    <property type="entry name" value="B3_DNA"/>
    <property type="match status" value="1"/>
</dbReference>
<name>A0AAV1QRY7_9ROSI</name>
<dbReference type="SUPFAM" id="SSF101936">
    <property type="entry name" value="DNA-binding pseudobarrel domain"/>
    <property type="match status" value="1"/>
</dbReference>